<gene>
    <name evidence="1" type="ORF">EUGRSUZ_K00764</name>
</gene>
<proteinExistence type="predicted"/>
<dbReference type="EMBL" id="KK198763">
    <property type="protein sequence ID" value="KCW46951.1"/>
    <property type="molecule type" value="Genomic_DNA"/>
</dbReference>
<protein>
    <submittedName>
        <fullName evidence="1">Uncharacterized protein</fullName>
    </submittedName>
</protein>
<organism evidence="1">
    <name type="scientific">Eucalyptus grandis</name>
    <name type="common">Flooded gum</name>
    <dbReference type="NCBI Taxonomy" id="71139"/>
    <lineage>
        <taxon>Eukaryota</taxon>
        <taxon>Viridiplantae</taxon>
        <taxon>Streptophyta</taxon>
        <taxon>Embryophyta</taxon>
        <taxon>Tracheophyta</taxon>
        <taxon>Spermatophyta</taxon>
        <taxon>Magnoliopsida</taxon>
        <taxon>eudicotyledons</taxon>
        <taxon>Gunneridae</taxon>
        <taxon>Pentapetalae</taxon>
        <taxon>rosids</taxon>
        <taxon>malvids</taxon>
        <taxon>Myrtales</taxon>
        <taxon>Myrtaceae</taxon>
        <taxon>Myrtoideae</taxon>
        <taxon>Eucalypteae</taxon>
        <taxon>Eucalyptus</taxon>
    </lineage>
</organism>
<evidence type="ECO:0000313" key="1">
    <source>
        <dbReference type="EMBL" id="KCW46951.1"/>
    </source>
</evidence>
<reference evidence="1" key="1">
    <citation type="submission" date="2013-07" db="EMBL/GenBank/DDBJ databases">
        <title>The genome of Eucalyptus grandis.</title>
        <authorList>
            <person name="Schmutz J."/>
            <person name="Hayes R."/>
            <person name="Myburg A."/>
            <person name="Tuskan G."/>
            <person name="Grattapaglia D."/>
            <person name="Rokhsar D.S."/>
        </authorList>
    </citation>
    <scope>NUCLEOTIDE SEQUENCE</scope>
    <source>
        <tissue evidence="1">Leaf extractions</tissue>
    </source>
</reference>
<sequence length="94" mass="10742">MLAIYPLPLGLSLGHCICQTRDSPSSDNPLCQYSPSGQQQWMYYKVVLLLNQLSIVSPSSNRLNPTENYIQLSREMVMNSGSWVLYRMTRLSRT</sequence>
<name>A0A058ZZV9_EUCGR</name>
<accession>A0A058ZZV9</accession>
<dbReference type="Gramene" id="KCW46951">
    <property type="protein sequence ID" value="KCW46951"/>
    <property type="gene ID" value="EUGRSUZ_K00764"/>
</dbReference>
<dbReference type="InParanoid" id="A0A058ZZV9"/>
<dbReference type="AlphaFoldDB" id="A0A058ZZV9"/>
<dbReference type="STRING" id="71139.A0A058ZZV9"/>